<keyword evidence="4" id="KW-1133">Transmembrane helix</keyword>
<dbReference type="CDD" id="cd00383">
    <property type="entry name" value="trans_reg_C"/>
    <property type="match status" value="1"/>
</dbReference>
<protein>
    <submittedName>
        <fullName evidence="6">Tol biopolymer transport system component</fullName>
    </submittedName>
</protein>
<dbReference type="AlphaFoldDB" id="A0A428MQB3"/>
<feature type="transmembrane region" description="Helical" evidence="4">
    <location>
        <begin position="130"/>
        <end position="150"/>
    </location>
</feature>
<dbReference type="InterPro" id="IPR011659">
    <property type="entry name" value="WD40"/>
</dbReference>
<dbReference type="SMART" id="SM00862">
    <property type="entry name" value="Trans_reg_C"/>
    <property type="match status" value="1"/>
</dbReference>
<keyword evidence="2 3" id="KW-0238">DNA-binding</keyword>
<comment type="caution">
    <text evidence="6">The sequence shown here is derived from an EMBL/GenBank/DDBJ whole genome shotgun (WGS) entry which is preliminary data.</text>
</comment>
<dbReference type="Gene3D" id="2.120.10.60">
    <property type="entry name" value="Tricorn protease N-terminal domain"/>
    <property type="match status" value="1"/>
</dbReference>
<gene>
    <name evidence="6" type="ORF">EDE15_4672</name>
</gene>
<dbReference type="Proteomes" id="UP000269669">
    <property type="component" value="Unassembled WGS sequence"/>
</dbReference>
<dbReference type="GO" id="GO:0003677">
    <property type="term" value="F:DNA binding"/>
    <property type="evidence" value="ECO:0007669"/>
    <property type="project" value="UniProtKB-UniRule"/>
</dbReference>
<dbReference type="EMBL" id="RSDW01000001">
    <property type="protein sequence ID" value="RSL19056.1"/>
    <property type="molecule type" value="Genomic_DNA"/>
</dbReference>
<dbReference type="SUPFAM" id="SSF46894">
    <property type="entry name" value="C-terminal effector domain of the bipartite response regulators"/>
    <property type="match status" value="1"/>
</dbReference>
<feature type="domain" description="OmpR/PhoB-type" evidence="5">
    <location>
        <begin position="8"/>
        <end position="107"/>
    </location>
</feature>
<dbReference type="Pfam" id="PF00486">
    <property type="entry name" value="Trans_reg_C"/>
    <property type="match status" value="1"/>
</dbReference>
<evidence type="ECO:0000256" key="4">
    <source>
        <dbReference type="SAM" id="Phobius"/>
    </source>
</evidence>
<dbReference type="PANTHER" id="PTHR36842">
    <property type="entry name" value="PROTEIN TOLB HOMOLOG"/>
    <property type="match status" value="1"/>
</dbReference>
<feature type="DNA-binding region" description="OmpR/PhoB-type" evidence="3">
    <location>
        <begin position="8"/>
        <end position="107"/>
    </location>
</feature>
<dbReference type="PANTHER" id="PTHR36842:SF1">
    <property type="entry name" value="PROTEIN TOLB"/>
    <property type="match status" value="1"/>
</dbReference>
<comment type="similarity">
    <text evidence="1">Belongs to the TolB family.</text>
</comment>
<dbReference type="SUPFAM" id="SSF75011">
    <property type="entry name" value="3-carboxy-cis,cis-mucoante lactonizing enzyme"/>
    <property type="match status" value="1"/>
</dbReference>
<dbReference type="RefSeq" id="WP_125487326.1">
    <property type="nucleotide sequence ID" value="NZ_RSDW01000001.1"/>
</dbReference>
<organism evidence="6 7">
    <name type="scientific">Edaphobacter aggregans</name>
    <dbReference type="NCBI Taxonomy" id="570835"/>
    <lineage>
        <taxon>Bacteria</taxon>
        <taxon>Pseudomonadati</taxon>
        <taxon>Acidobacteriota</taxon>
        <taxon>Terriglobia</taxon>
        <taxon>Terriglobales</taxon>
        <taxon>Acidobacteriaceae</taxon>
        <taxon>Edaphobacter</taxon>
    </lineage>
</organism>
<evidence type="ECO:0000256" key="1">
    <source>
        <dbReference type="ARBA" id="ARBA00009820"/>
    </source>
</evidence>
<dbReference type="SUPFAM" id="SSF82171">
    <property type="entry name" value="DPP6 N-terminal domain-like"/>
    <property type="match status" value="1"/>
</dbReference>
<dbReference type="InterPro" id="IPR001867">
    <property type="entry name" value="OmpR/PhoB-type_DNA-bd"/>
</dbReference>
<evidence type="ECO:0000256" key="3">
    <source>
        <dbReference type="PROSITE-ProRule" id="PRU01091"/>
    </source>
</evidence>
<keyword evidence="7" id="KW-1185">Reference proteome</keyword>
<dbReference type="InterPro" id="IPR016032">
    <property type="entry name" value="Sig_transdc_resp-reg_C-effctor"/>
</dbReference>
<evidence type="ECO:0000259" key="5">
    <source>
        <dbReference type="PROSITE" id="PS51755"/>
    </source>
</evidence>
<dbReference type="Gene3D" id="1.10.10.10">
    <property type="entry name" value="Winged helix-like DNA-binding domain superfamily/Winged helix DNA-binding domain"/>
    <property type="match status" value="1"/>
</dbReference>
<keyword evidence="4" id="KW-0472">Membrane</keyword>
<dbReference type="InterPro" id="IPR036388">
    <property type="entry name" value="WH-like_DNA-bd_sf"/>
</dbReference>
<evidence type="ECO:0000313" key="7">
    <source>
        <dbReference type="Proteomes" id="UP000269669"/>
    </source>
</evidence>
<dbReference type="InterPro" id="IPR011042">
    <property type="entry name" value="6-blade_b-propeller_TolB-like"/>
</dbReference>
<sequence length="703" mass="78046">MAEVERQLRPLRFDDFEVDPRSGELRKAGVKLKFGGQPFQVLCILLEQPGEVVTREELQKRLWPDTFVDVDHNLNTAINKIREVLGDSAESPRYVETLPRRGYRFIGLPAESVVPPEPDRGSHYQRWWKIAAGALAILIFAIGGVVAYRWSRQQRPPEKMEVLTAFPFTTLPGEETAPAFSPDGSRIAFAWNGDPGPGAKGFDLYVKAIGSETLLRLTHHPSEWISSTWSPDGTQIAFHRKDGVDTGIYVVPALGGPERKLHSTRIPWTDFTFISWSPDGKWIALADLLPEEEHARVYLLSPETLESKQIPNDPKCLGQGQPAFSHSGEYLAYWCYRSPNESGLYSLPLAGGKAKIVSSVLGLPAGLTWSADDKELIYSLDDGLTRELGEVTVANGSVRRLTFAGNAGLPAVSSRGDKLAFSSFSGIANIWRRDLLHPEAPAVELIPSTRLQHNPQYSPDGKRIAFSSERTGVPGVWVSSDDGSNLVQISSPHVASGSPQWSPDGKKIAFDARPLDRWEIYVADVAEGNPRRLVTNISSIYRPHWSRDGRWIYFRSYETGRAGIYRCPAAGGDAIALSKDIDAYGPQESFDGKTVYFSSRDTHSKLKRVDLSAQPGTESEVEGLPRLKGSQRWTLTPNGVYFVPDEAPKSVRYFDFASKQIRPIFEADKDFGSGLSISPDGRWILYSQDGDKNSDIMIVDQFH</sequence>
<name>A0A428MQB3_9BACT</name>
<dbReference type="PROSITE" id="PS51755">
    <property type="entry name" value="OMPR_PHOB"/>
    <property type="match status" value="1"/>
</dbReference>
<reference evidence="6 7" key="1">
    <citation type="submission" date="2018-12" db="EMBL/GenBank/DDBJ databases">
        <title>Sequencing of bacterial isolates from soil warming experiment in Harvard Forest, Massachusetts, USA.</title>
        <authorList>
            <person name="Deangelis K."/>
        </authorList>
    </citation>
    <scope>NUCLEOTIDE SEQUENCE [LARGE SCALE GENOMIC DNA]</scope>
    <source>
        <strain evidence="6 7">EB153</strain>
    </source>
</reference>
<dbReference type="GO" id="GO:0000160">
    <property type="term" value="P:phosphorelay signal transduction system"/>
    <property type="evidence" value="ECO:0007669"/>
    <property type="project" value="InterPro"/>
</dbReference>
<dbReference type="OrthoDB" id="113438at2"/>
<evidence type="ECO:0000313" key="6">
    <source>
        <dbReference type="EMBL" id="RSL19056.1"/>
    </source>
</evidence>
<dbReference type="Pfam" id="PF07676">
    <property type="entry name" value="PD40"/>
    <property type="match status" value="7"/>
</dbReference>
<accession>A0A428MQB3</accession>
<keyword evidence="4" id="KW-0812">Transmembrane</keyword>
<proteinExistence type="inferred from homology"/>
<dbReference type="GO" id="GO:0006355">
    <property type="term" value="P:regulation of DNA-templated transcription"/>
    <property type="evidence" value="ECO:0007669"/>
    <property type="project" value="InterPro"/>
</dbReference>
<evidence type="ECO:0000256" key="2">
    <source>
        <dbReference type="ARBA" id="ARBA00023125"/>
    </source>
</evidence>
<dbReference type="Gene3D" id="2.120.10.30">
    <property type="entry name" value="TolB, C-terminal domain"/>
    <property type="match status" value="2"/>
</dbReference>